<name>H8H2D8_DEIGI</name>
<gene>
    <name evidence="2" type="ordered locus">DGo_PB0416</name>
</gene>
<dbReference type="Proteomes" id="UP000007575">
    <property type="component" value="Plasmid P2"/>
</dbReference>
<dbReference type="EMBL" id="CP002193">
    <property type="protein sequence ID" value="AFD27685.1"/>
    <property type="molecule type" value="Genomic_DNA"/>
</dbReference>
<keyword evidence="2" id="KW-0614">Plasmid</keyword>
<dbReference type="KEGG" id="dgo:DGo_PB0416"/>
<organism evidence="2 3">
    <name type="scientific">Deinococcus gobiensis (strain DSM 21396 / JCM 16679 / CGMCC 1.7299 / I-0)</name>
    <dbReference type="NCBI Taxonomy" id="745776"/>
    <lineage>
        <taxon>Bacteria</taxon>
        <taxon>Thermotogati</taxon>
        <taxon>Deinococcota</taxon>
        <taxon>Deinococci</taxon>
        <taxon>Deinococcales</taxon>
        <taxon>Deinococcaceae</taxon>
        <taxon>Deinococcus</taxon>
    </lineage>
</organism>
<geneLocation type="plasmid" evidence="2 3">
    <name>P2</name>
</geneLocation>
<evidence type="ECO:0000313" key="2">
    <source>
        <dbReference type="EMBL" id="AFD27685.1"/>
    </source>
</evidence>
<dbReference type="AlphaFoldDB" id="H8H2D8"/>
<protein>
    <submittedName>
        <fullName evidence="2">Uncharacterized protein</fullName>
    </submittedName>
</protein>
<dbReference type="HOGENOM" id="CLU_3167155_0_0_0"/>
<proteinExistence type="predicted"/>
<evidence type="ECO:0000256" key="1">
    <source>
        <dbReference type="SAM" id="MobiDB-lite"/>
    </source>
</evidence>
<keyword evidence="3" id="KW-1185">Reference proteome</keyword>
<evidence type="ECO:0000313" key="3">
    <source>
        <dbReference type="Proteomes" id="UP000007575"/>
    </source>
</evidence>
<reference evidence="2 3" key="1">
    <citation type="journal article" date="2012" name="PLoS ONE">
        <title>Genome sequence and transcriptome analysis of the radioresistant bacterium Deinococcus gobiensis: insights into the extreme environmental adaptations.</title>
        <authorList>
            <person name="Yuan M."/>
            <person name="Chen M."/>
            <person name="Zhang W."/>
            <person name="Lu W."/>
            <person name="Wang J."/>
            <person name="Yang M."/>
            <person name="Zhao P."/>
            <person name="Tang R."/>
            <person name="Li X."/>
            <person name="Hao Y."/>
            <person name="Zhou Z."/>
            <person name="Zhan Y."/>
            <person name="Yu H."/>
            <person name="Teng C."/>
            <person name="Yan Y."/>
            <person name="Ping S."/>
            <person name="Wang Y."/>
            <person name="Lin M."/>
        </authorList>
    </citation>
    <scope>NUCLEOTIDE SEQUENCE [LARGE SCALE GENOMIC DNA]</scope>
    <source>
        <strain evidence="3">DSM 21396 / JCM 16679 / CGMCC 1.7299 / I-0</strain>
        <plasmid evidence="2">P2</plasmid>
    </source>
</reference>
<feature type="compositionally biased region" description="Basic residues" evidence="1">
    <location>
        <begin position="37"/>
        <end position="47"/>
    </location>
</feature>
<accession>H8H2D8</accession>
<sequence>MSVTGLLRETTDSDPSEGGVLEPEKTRPLATPERLPRGHFLRHRGEI</sequence>
<feature type="region of interest" description="Disordered" evidence="1">
    <location>
        <begin position="1"/>
        <end position="47"/>
    </location>
</feature>